<organism evidence="2 3">
    <name type="scientific">Flavobacterium agri</name>
    <dbReference type="NCBI Taxonomy" id="2743471"/>
    <lineage>
        <taxon>Bacteria</taxon>
        <taxon>Pseudomonadati</taxon>
        <taxon>Bacteroidota</taxon>
        <taxon>Flavobacteriia</taxon>
        <taxon>Flavobacteriales</taxon>
        <taxon>Flavobacteriaceae</taxon>
        <taxon>Flavobacterium</taxon>
    </lineage>
</organism>
<reference evidence="2 3" key="1">
    <citation type="submission" date="2020-07" db="EMBL/GenBank/DDBJ databases">
        <authorList>
            <person name="Sun Q."/>
        </authorList>
    </citation>
    <scope>NUCLEOTIDE SEQUENCE [LARGE SCALE GENOMIC DNA]</scope>
    <source>
        <strain evidence="2 3">MAH-1</strain>
    </source>
</reference>
<keyword evidence="1" id="KW-0812">Transmembrane</keyword>
<feature type="transmembrane region" description="Helical" evidence="1">
    <location>
        <begin position="85"/>
        <end position="102"/>
    </location>
</feature>
<evidence type="ECO:0000313" key="3">
    <source>
        <dbReference type="Proteomes" id="UP000535020"/>
    </source>
</evidence>
<accession>A0A7Y9C8J9</accession>
<feature type="transmembrane region" description="Helical" evidence="1">
    <location>
        <begin position="122"/>
        <end position="140"/>
    </location>
</feature>
<keyword evidence="1" id="KW-1133">Transmembrane helix</keyword>
<gene>
    <name evidence="2" type="ORF">HZF10_16165</name>
</gene>
<comment type="caution">
    <text evidence="2">The sequence shown here is derived from an EMBL/GenBank/DDBJ whole genome shotgun (WGS) entry which is preliminary data.</text>
</comment>
<evidence type="ECO:0000313" key="2">
    <source>
        <dbReference type="EMBL" id="NYA72467.1"/>
    </source>
</evidence>
<sequence>MKTETTFASLSLLGILLRIAHIPGSSLLLILALGCLGLIYFPFSFYFFPANGLKNQKIGLSLGSGFFLSNLVLGILFSLMHWPGGIALIFLAFIPLAILLFVTLNRQKSNKDENLILYYKNLVMRIVVVLAVAVLVYLTMKLTGQIDGGLR</sequence>
<keyword evidence="1" id="KW-0472">Membrane</keyword>
<feature type="transmembrane region" description="Helical" evidence="1">
    <location>
        <begin position="60"/>
        <end position="79"/>
    </location>
</feature>
<feature type="transmembrane region" description="Helical" evidence="1">
    <location>
        <begin position="30"/>
        <end position="48"/>
    </location>
</feature>
<dbReference type="EMBL" id="JACBJI010000008">
    <property type="protein sequence ID" value="NYA72467.1"/>
    <property type="molecule type" value="Genomic_DNA"/>
</dbReference>
<dbReference type="RefSeq" id="WP_176007271.1">
    <property type="nucleotide sequence ID" value="NZ_JABWMI010000020.1"/>
</dbReference>
<dbReference type="AlphaFoldDB" id="A0A7Y9C8J9"/>
<protein>
    <recommendedName>
        <fullName evidence="4">DUF3429 domain-containing protein</fullName>
    </recommendedName>
</protein>
<name>A0A7Y9C8J9_9FLAO</name>
<proteinExistence type="predicted"/>
<dbReference type="PROSITE" id="PS51257">
    <property type="entry name" value="PROKAR_LIPOPROTEIN"/>
    <property type="match status" value="1"/>
</dbReference>
<evidence type="ECO:0000256" key="1">
    <source>
        <dbReference type="SAM" id="Phobius"/>
    </source>
</evidence>
<keyword evidence="3" id="KW-1185">Reference proteome</keyword>
<evidence type="ECO:0008006" key="4">
    <source>
        <dbReference type="Google" id="ProtNLM"/>
    </source>
</evidence>
<dbReference type="Proteomes" id="UP000535020">
    <property type="component" value="Unassembled WGS sequence"/>
</dbReference>